<dbReference type="GO" id="GO:0016757">
    <property type="term" value="F:glycosyltransferase activity"/>
    <property type="evidence" value="ECO:0007669"/>
    <property type="project" value="InterPro"/>
</dbReference>
<protein>
    <recommendedName>
        <fullName evidence="1">Glycosyl transferase family 1 domain-containing protein</fullName>
    </recommendedName>
</protein>
<dbReference type="PANTHER" id="PTHR12526:SF630">
    <property type="entry name" value="GLYCOSYLTRANSFERASE"/>
    <property type="match status" value="1"/>
</dbReference>
<dbReference type="Pfam" id="PF00534">
    <property type="entry name" value="Glycos_transf_1"/>
    <property type="match status" value="1"/>
</dbReference>
<sequence length="387" mass="44842">MKILVTGYAFVRKNYLDVFKYYHGNDGIYFLLPKTWKIKSGKVVYRPPVEENIFTTGTYFHHSQYPLLGGLLKGWMPWLPFFLIRQREKKFDILFSATEPSLLTALYQSIWAKIFGTKHVLFTWENVPYQDKFRGFNLLFKRTIIKLNMFLSDAIICGNQKAAAIMREYTKKPTPVIPMSGVDKEFFKRLDLEKKFREHDFRGKIVYSFVGSISYRKGIHLIIRALKDVVEKIPNAVLFIAGSGEYEGEIDKVIKETGMASYIFRAPWISHEEMRELLSITDVFVYPSLPYKGWADQLGYSTMEASLMELPVITTNSGSLDEVVKDNKTGILIAPDNLDELRRAMIKLGLDEDLRKKLGTEARRFMIENFGHDVVAAKFKEFFHSLK</sequence>
<dbReference type="EMBL" id="MGKY01000015">
    <property type="protein sequence ID" value="OGN33583.1"/>
    <property type="molecule type" value="Genomic_DNA"/>
</dbReference>
<dbReference type="PANTHER" id="PTHR12526">
    <property type="entry name" value="GLYCOSYLTRANSFERASE"/>
    <property type="match status" value="1"/>
</dbReference>
<proteinExistence type="predicted"/>
<feature type="domain" description="Glycosyl transferase family 1" evidence="1">
    <location>
        <begin position="194"/>
        <end position="364"/>
    </location>
</feature>
<evidence type="ECO:0000259" key="1">
    <source>
        <dbReference type="Pfam" id="PF00534"/>
    </source>
</evidence>
<name>A0A1F8H7K6_9BACT</name>
<comment type="caution">
    <text evidence="2">The sequence shown here is derived from an EMBL/GenBank/DDBJ whole genome shotgun (WGS) entry which is preliminary data.</text>
</comment>
<dbReference type="Gene3D" id="3.40.50.2000">
    <property type="entry name" value="Glycogen Phosphorylase B"/>
    <property type="match status" value="2"/>
</dbReference>
<gene>
    <name evidence="2" type="ORF">A3G51_02805</name>
</gene>
<dbReference type="SUPFAM" id="SSF53756">
    <property type="entry name" value="UDP-Glycosyltransferase/glycogen phosphorylase"/>
    <property type="match status" value="1"/>
</dbReference>
<evidence type="ECO:0000313" key="2">
    <source>
        <dbReference type="EMBL" id="OGN33583.1"/>
    </source>
</evidence>
<dbReference type="CDD" id="cd03801">
    <property type="entry name" value="GT4_PimA-like"/>
    <property type="match status" value="1"/>
</dbReference>
<dbReference type="AlphaFoldDB" id="A0A1F8H7K6"/>
<evidence type="ECO:0000313" key="3">
    <source>
        <dbReference type="Proteomes" id="UP000177745"/>
    </source>
</evidence>
<dbReference type="Proteomes" id="UP000177745">
    <property type="component" value="Unassembled WGS sequence"/>
</dbReference>
<accession>A0A1F8H7K6</accession>
<organism evidence="2 3">
    <name type="scientific">Candidatus Yanofskybacteria bacterium RIFCSPLOWO2_12_FULL_43_11b</name>
    <dbReference type="NCBI Taxonomy" id="1802710"/>
    <lineage>
        <taxon>Bacteria</taxon>
        <taxon>Candidatus Yanofskyibacteriota</taxon>
    </lineage>
</organism>
<reference evidence="2 3" key="1">
    <citation type="journal article" date="2016" name="Nat. Commun.">
        <title>Thousands of microbial genomes shed light on interconnected biogeochemical processes in an aquifer system.</title>
        <authorList>
            <person name="Anantharaman K."/>
            <person name="Brown C.T."/>
            <person name="Hug L.A."/>
            <person name="Sharon I."/>
            <person name="Castelle C.J."/>
            <person name="Probst A.J."/>
            <person name="Thomas B.C."/>
            <person name="Singh A."/>
            <person name="Wilkins M.J."/>
            <person name="Karaoz U."/>
            <person name="Brodie E.L."/>
            <person name="Williams K.H."/>
            <person name="Hubbard S.S."/>
            <person name="Banfield J.F."/>
        </authorList>
    </citation>
    <scope>NUCLEOTIDE SEQUENCE [LARGE SCALE GENOMIC DNA]</scope>
</reference>
<dbReference type="InterPro" id="IPR001296">
    <property type="entry name" value="Glyco_trans_1"/>
</dbReference>